<accession>A0A917YBL4</accession>
<keyword evidence="2" id="KW-1185">Reference proteome</keyword>
<name>A0A917YBL4_9ACTN</name>
<protein>
    <submittedName>
        <fullName evidence="1">Uncharacterized protein</fullName>
    </submittedName>
</protein>
<sequence>MPDPLAGAYRVAVASSAVSGISNDAVEGSSMPSAVAPFVAELDDTQGAFADRRRTCRRL</sequence>
<gene>
    <name evidence="1" type="ORF">GCM10011579_066620</name>
</gene>
<evidence type="ECO:0000313" key="1">
    <source>
        <dbReference type="EMBL" id="GGN80752.1"/>
    </source>
</evidence>
<comment type="caution">
    <text evidence="1">The sequence shown here is derived from an EMBL/GenBank/DDBJ whole genome shotgun (WGS) entry which is preliminary data.</text>
</comment>
<proteinExistence type="predicted"/>
<evidence type="ECO:0000313" key="2">
    <source>
        <dbReference type="Proteomes" id="UP000600365"/>
    </source>
</evidence>
<dbReference type="AlphaFoldDB" id="A0A917YBL4"/>
<dbReference type="Proteomes" id="UP000600365">
    <property type="component" value="Unassembled WGS sequence"/>
</dbReference>
<organism evidence="1 2">
    <name type="scientific">Streptomyces albiflavescens</name>
    <dbReference type="NCBI Taxonomy" id="1623582"/>
    <lineage>
        <taxon>Bacteria</taxon>
        <taxon>Bacillati</taxon>
        <taxon>Actinomycetota</taxon>
        <taxon>Actinomycetes</taxon>
        <taxon>Kitasatosporales</taxon>
        <taxon>Streptomycetaceae</taxon>
        <taxon>Streptomyces</taxon>
    </lineage>
</organism>
<dbReference type="EMBL" id="BMMM01000014">
    <property type="protein sequence ID" value="GGN80752.1"/>
    <property type="molecule type" value="Genomic_DNA"/>
</dbReference>
<reference evidence="1 2" key="1">
    <citation type="journal article" date="2014" name="Int. J. Syst. Evol. Microbiol.">
        <title>Complete genome sequence of Corynebacterium casei LMG S-19264T (=DSM 44701T), isolated from a smear-ripened cheese.</title>
        <authorList>
            <consortium name="US DOE Joint Genome Institute (JGI-PGF)"/>
            <person name="Walter F."/>
            <person name="Albersmeier A."/>
            <person name="Kalinowski J."/>
            <person name="Ruckert C."/>
        </authorList>
    </citation>
    <scope>NUCLEOTIDE SEQUENCE [LARGE SCALE GENOMIC DNA]</scope>
    <source>
        <strain evidence="1 2">CGMCC 4.7111</strain>
    </source>
</reference>